<dbReference type="EMBL" id="KC008572">
    <property type="protein sequence ID" value="AGF85707.1"/>
    <property type="molecule type" value="Genomic_DNA"/>
</dbReference>
<gene>
    <name evidence="1" type="ORF">glt_00904</name>
</gene>
<evidence type="ECO:0000313" key="1">
    <source>
        <dbReference type="EMBL" id="AGF85707.1"/>
    </source>
</evidence>
<dbReference type="Proteomes" id="UP000241071">
    <property type="component" value="Segment"/>
</dbReference>
<accession>M1PY49</accession>
<evidence type="ECO:0000313" key="2">
    <source>
        <dbReference type="Proteomes" id="UP000241071"/>
    </source>
</evidence>
<protein>
    <submittedName>
        <fullName evidence="1">Uncharacterized protein</fullName>
    </submittedName>
</protein>
<sequence length="127" mass="14971">MQKYQKLETDSKINIIIDSDDYTMTKYFDIHILYNVKTDKVSENIFYDKYNISVQEKNIVTGIPSGSFIHCLEIETGSFKFFRYMFNIFSKVQDLNIKFENGKKYPIMSINGKYANQRETISPCVLM</sequence>
<reference evidence="1 2" key="1">
    <citation type="submission" date="2012-10" db="EMBL/GenBank/DDBJ databases">
        <title>Complete genome sequence of Moumouvirus goulette.</title>
        <authorList>
            <person name="Fournous G."/>
            <person name="Bougalmi M."/>
            <person name="Colson P."/>
        </authorList>
    </citation>
    <scope>NUCLEOTIDE SEQUENCE [LARGE SCALE GENOMIC DNA]</scope>
</reference>
<organism evidence="1 2">
    <name type="scientific">Moumouvirus goulette</name>
    <dbReference type="NCBI Taxonomy" id="1247379"/>
    <lineage>
        <taxon>Viruses</taxon>
        <taxon>Varidnaviria</taxon>
        <taxon>Bamfordvirae</taxon>
        <taxon>Nucleocytoviricota</taxon>
        <taxon>Megaviricetes</taxon>
        <taxon>Imitervirales</taxon>
        <taxon>Mimiviridae</taxon>
        <taxon>Megamimivirinae</taxon>
        <taxon>Moumouvirus</taxon>
        <taxon>Moumouvirus goulettemassiliense</taxon>
    </lineage>
</organism>
<name>M1PY49_9VIRU</name>
<proteinExistence type="predicted"/>
<keyword evidence="2" id="KW-1185">Reference proteome</keyword>